<dbReference type="AlphaFoldDB" id="A0A8J3IUD2"/>
<organism evidence="2 3">
    <name type="scientific">Reticulibacter mediterranei</name>
    <dbReference type="NCBI Taxonomy" id="2778369"/>
    <lineage>
        <taxon>Bacteria</taxon>
        <taxon>Bacillati</taxon>
        <taxon>Chloroflexota</taxon>
        <taxon>Ktedonobacteria</taxon>
        <taxon>Ktedonobacterales</taxon>
        <taxon>Reticulibacteraceae</taxon>
        <taxon>Reticulibacter</taxon>
    </lineage>
</organism>
<comment type="caution">
    <text evidence="2">The sequence shown here is derived from an EMBL/GenBank/DDBJ whole genome shotgun (WGS) entry which is preliminary data.</text>
</comment>
<dbReference type="Proteomes" id="UP000597444">
    <property type="component" value="Unassembled WGS sequence"/>
</dbReference>
<evidence type="ECO:0000313" key="2">
    <source>
        <dbReference type="EMBL" id="GHO96376.1"/>
    </source>
</evidence>
<reference evidence="2" key="1">
    <citation type="submission" date="2020-10" db="EMBL/GenBank/DDBJ databases">
        <title>Taxonomic study of unclassified bacteria belonging to the class Ktedonobacteria.</title>
        <authorList>
            <person name="Yabe S."/>
            <person name="Wang C.M."/>
            <person name="Zheng Y."/>
            <person name="Sakai Y."/>
            <person name="Cavaletti L."/>
            <person name="Monciardini P."/>
            <person name="Donadio S."/>
        </authorList>
    </citation>
    <scope>NUCLEOTIDE SEQUENCE</scope>
    <source>
        <strain evidence="2">ID150040</strain>
    </source>
</reference>
<accession>A0A8J3IUD2</accession>
<name>A0A8J3IUD2_9CHLR</name>
<protein>
    <submittedName>
        <fullName evidence="2">Uncharacterized protein</fullName>
    </submittedName>
</protein>
<evidence type="ECO:0000313" key="3">
    <source>
        <dbReference type="Proteomes" id="UP000597444"/>
    </source>
</evidence>
<keyword evidence="3" id="KW-1185">Reference proteome</keyword>
<gene>
    <name evidence="2" type="ORF">KSF_064240</name>
</gene>
<sequence>MLLLLLPEIKTEIKTRIKAKIKARERKIKEQDGHPFSLHGLNLKNEVNHQHQPVGAGSNWT</sequence>
<proteinExistence type="predicted"/>
<dbReference type="EMBL" id="BNJK01000001">
    <property type="protein sequence ID" value="GHO96376.1"/>
    <property type="molecule type" value="Genomic_DNA"/>
</dbReference>
<evidence type="ECO:0000256" key="1">
    <source>
        <dbReference type="SAM" id="MobiDB-lite"/>
    </source>
</evidence>
<feature type="region of interest" description="Disordered" evidence="1">
    <location>
        <begin position="26"/>
        <end position="61"/>
    </location>
</feature>